<dbReference type="InterPro" id="IPR036249">
    <property type="entry name" value="Thioredoxin-like_sf"/>
</dbReference>
<dbReference type="PANTHER" id="PTHR42852:SF13">
    <property type="entry name" value="PROTEIN DIPZ"/>
    <property type="match status" value="1"/>
</dbReference>
<dbReference type="InterPro" id="IPR000866">
    <property type="entry name" value="AhpC/TSA"/>
</dbReference>
<keyword evidence="2" id="KW-0575">Peroxidase</keyword>
<dbReference type="Pfam" id="PF00578">
    <property type="entry name" value="AhpC-TSA"/>
    <property type="match status" value="1"/>
</dbReference>
<dbReference type="Proteomes" id="UP001597049">
    <property type="component" value="Unassembled WGS sequence"/>
</dbReference>
<proteinExistence type="predicted"/>
<evidence type="ECO:0000313" key="3">
    <source>
        <dbReference type="Proteomes" id="UP001597049"/>
    </source>
</evidence>
<gene>
    <name evidence="2" type="ORF">ACFQ0R_05285</name>
</gene>
<protein>
    <submittedName>
        <fullName evidence="2">Peroxiredoxin family protein</fullName>
        <ecNumber evidence="2">1.11.1.24</ecNumber>
    </submittedName>
</protein>
<dbReference type="PANTHER" id="PTHR42852">
    <property type="entry name" value="THIOL:DISULFIDE INTERCHANGE PROTEIN DSBE"/>
    <property type="match status" value="1"/>
</dbReference>
<comment type="caution">
    <text evidence="2">The sequence shown here is derived from an EMBL/GenBank/DDBJ whole genome shotgun (WGS) entry which is preliminary data.</text>
</comment>
<keyword evidence="3" id="KW-1185">Reference proteome</keyword>
<dbReference type="RefSeq" id="WP_379657334.1">
    <property type="nucleotide sequence ID" value="NZ_JBHTIV010000005.1"/>
</dbReference>
<dbReference type="SUPFAM" id="SSF52833">
    <property type="entry name" value="Thioredoxin-like"/>
    <property type="match status" value="1"/>
</dbReference>
<reference evidence="3" key="1">
    <citation type="journal article" date="2019" name="Int. J. Syst. Evol. Microbiol.">
        <title>The Global Catalogue of Microorganisms (GCM) 10K type strain sequencing project: providing services to taxonomists for standard genome sequencing and annotation.</title>
        <authorList>
            <consortium name="The Broad Institute Genomics Platform"/>
            <consortium name="The Broad Institute Genome Sequencing Center for Infectious Disease"/>
            <person name="Wu L."/>
            <person name="Ma J."/>
        </authorList>
    </citation>
    <scope>NUCLEOTIDE SEQUENCE [LARGE SCALE GENOMIC DNA]</scope>
    <source>
        <strain evidence="3">CCUG 56752</strain>
    </source>
</reference>
<evidence type="ECO:0000313" key="2">
    <source>
        <dbReference type="EMBL" id="MFD0932011.1"/>
    </source>
</evidence>
<organism evidence="2 3">
    <name type="scientific">Psychroflexus salinarum</name>
    <dbReference type="NCBI Taxonomy" id="546024"/>
    <lineage>
        <taxon>Bacteria</taxon>
        <taxon>Pseudomonadati</taxon>
        <taxon>Bacteroidota</taxon>
        <taxon>Flavobacteriia</taxon>
        <taxon>Flavobacteriales</taxon>
        <taxon>Flavobacteriaceae</taxon>
        <taxon>Psychroflexus</taxon>
    </lineage>
</organism>
<dbReference type="Gene3D" id="3.40.30.10">
    <property type="entry name" value="Glutaredoxin"/>
    <property type="match status" value="1"/>
</dbReference>
<feature type="domain" description="Thioredoxin" evidence="1">
    <location>
        <begin position="19"/>
        <end position="159"/>
    </location>
</feature>
<keyword evidence="2" id="KW-0560">Oxidoreductase</keyword>
<accession>A0ABW3GNB2</accession>
<dbReference type="EC" id="1.11.1.24" evidence="2"/>
<dbReference type="InterPro" id="IPR050553">
    <property type="entry name" value="Thioredoxin_ResA/DsbE_sf"/>
</dbReference>
<dbReference type="EMBL" id="JBHTIV010000005">
    <property type="protein sequence ID" value="MFD0932011.1"/>
    <property type="molecule type" value="Genomic_DNA"/>
</dbReference>
<dbReference type="PROSITE" id="PS51352">
    <property type="entry name" value="THIOREDOXIN_2"/>
    <property type="match status" value="1"/>
</dbReference>
<name>A0ABW3GNB2_9FLAO</name>
<sequence>MKYCFLFLAFITIQTSFVQDYPENIPDFEIWTLEGDKFTQEQVEKNSYIYFIYFSPTCGHCQDAFKFLNLKADQLESADVQVYPVSSNTEKETLKFFSTYASKIQNLENIHILRDIDFKFAEIFDVLSFPTSYLYDQDGKLVKVFEGASEAVLFLNELE</sequence>
<dbReference type="GO" id="GO:0140824">
    <property type="term" value="F:thioredoxin-dependent peroxiredoxin activity"/>
    <property type="evidence" value="ECO:0007669"/>
    <property type="project" value="UniProtKB-EC"/>
</dbReference>
<evidence type="ECO:0000259" key="1">
    <source>
        <dbReference type="PROSITE" id="PS51352"/>
    </source>
</evidence>
<dbReference type="InterPro" id="IPR013766">
    <property type="entry name" value="Thioredoxin_domain"/>
</dbReference>